<feature type="domain" description="HTH-like" evidence="1">
    <location>
        <begin position="129"/>
        <end position="174"/>
    </location>
</feature>
<proteinExistence type="predicted"/>
<dbReference type="EMBL" id="MWWT01000001">
    <property type="protein sequence ID" value="OZG54687.1"/>
    <property type="molecule type" value="Genomic_DNA"/>
</dbReference>
<dbReference type="InterPro" id="IPR025948">
    <property type="entry name" value="HTH-like_dom"/>
</dbReference>
<dbReference type="Pfam" id="PF13276">
    <property type="entry name" value="HTH_21"/>
    <property type="match status" value="1"/>
</dbReference>
<evidence type="ECO:0000313" key="3">
    <source>
        <dbReference type="Proteomes" id="UP000243657"/>
    </source>
</evidence>
<gene>
    <name evidence="2" type="ORF">ALMA_0012</name>
</gene>
<keyword evidence="3" id="KW-1185">Reference proteome</keyword>
<organism evidence="2 3">
    <name type="scientific">Alloscardovia macacae</name>
    <dbReference type="NCBI Taxonomy" id="1160091"/>
    <lineage>
        <taxon>Bacteria</taxon>
        <taxon>Bacillati</taxon>
        <taxon>Actinomycetota</taxon>
        <taxon>Actinomycetes</taxon>
        <taxon>Bifidobacteriales</taxon>
        <taxon>Bifidobacteriaceae</taxon>
        <taxon>Alloscardovia</taxon>
    </lineage>
</organism>
<protein>
    <submittedName>
        <fullName evidence="2">Integrase</fullName>
    </submittedName>
</protein>
<dbReference type="GO" id="GO:0043565">
    <property type="term" value="F:sequence-specific DNA binding"/>
    <property type="evidence" value="ECO:0007669"/>
    <property type="project" value="InterPro"/>
</dbReference>
<dbReference type="Gene3D" id="1.10.10.10">
    <property type="entry name" value="Winged helix-like DNA-binding domain superfamily/Winged helix DNA-binding domain"/>
    <property type="match status" value="1"/>
</dbReference>
<dbReference type="InterPro" id="IPR036388">
    <property type="entry name" value="WH-like_DNA-bd_sf"/>
</dbReference>
<dbReference type="InterPro" id="IPR010921">
    <property type="entry name" value="Trp_repressor/repl_initiator"/>
</dbReference>
<dbReference type="RefSeq" id="WP_094725856.1">
    <property type="nucleotide sequence ID" value="NZ_JBHLWS010000010.1"/>
</dbReference>
<sequence>MVDIRTYTSDLKIAAVRAHLEEGVSMGEVLATYGISTQAALLAWCAAYKRFGETGLLGENSAREAVQQAMQNSDELKSARIAKDVNRAKAAIARDLVSEGYLITDVLEALELSRSTYYYIQAHLVDTAREELRAAIMTIMDTRGPAFGYRRVTAALRAQGVRVGQNKVLRLMQEIRRSRSE</sequence>
<accession>A0A261F6B9</accession>
<comment type="caution">
    <text evidence="2">The sequence shown here is derived from an EMBL/GenBank/DDBJ whole genome shotgun (WGS) entry which is preliminary data.</text>
</comment>
<name>A0A261F6B9_9BIFI</name>
<evidence type="ECO:0000259" key="1">
    <source>
        <dbReference type="Pfam" id="PF13276"/>
    </source>
</evidence>
<dbReference type="AlphaFoldDB" id="A0A261F6B9"/>
<dbReference type="Proteomes" id="UP000243657">
    <property type="component" value="Unassembled WGS sequence"/>
</dbReference>
<evidence type="ECO:0000313" key="2">
    <source>
        <dbReference type="EMBL" id="OZG54687.1"/>
    </source>
</evidence>
<dbReference type="SUPFAM" id="SSF48295">
    <property type="entry name" value="TrpR-like"/>
    <property type="match status" value="1"/>
</dbReference>
<reference evidence="2 3" key="1">
    <citation type="journal article" date="2017" name="BMC Genomics">
        <title>Comparative genomic and phylogenomic analyses of the Bifidobacteriaceae family.</title>
        <authorList>
            <person name="Lugli G.A."/>
            <person name="Milani C."/>
            <person name="Turroni F."/>
            <person name="Duranti S."/>
            <person name="Mancabelli L."/>
            <person name="Mangifesta M."/>
            <person name="Ferrario C."/>
            <person name="Modesto M."/>
            <person name="Mattarelli P."/>
            <person name="Jiri K."/>
            <person name="van Sinderen D."/>
            <person name="Ventura M."/>
        </authorList>
    </citation>
    <scope>NUCLEOTIDE SEQUENCE [LARGE SCALE GENOMIC DNA]</scope>
    <source>
        <strain evidence="2 3">DSM 24762</strain>
    </source>
</reference>